<accession>A0ACB9J5F7</accession>
<sequence length="201" mass="22098">MFSAMKSKVFRLFGREKPDYNVFGGEKLQSLSAMFLEGTQGLSYSDLQDRLRYATKNAEKAKQKAFEESIKRSKTKEDANERLHRYCFLYGYAPYGPYSPAASPVPTVGNDVKLYDAQHYQYSSPYLQPMTPTSGPYSFAAIPPKGENAPSVAAEQPPISIDSSNGNQIVFVNGVKGTTGPVVWMKLASSGSELHATAKTN</sequence>
<protein>
    <submittedName>
        <fullName evidence="1">Uncharacterized protein</fullName>
    </submittedName>
</protein>
<dbReference type="Proteomes" id="UP001056120">
    <property type="component" value="Linkage Group LG05"/>
</dbReference>
<organism evidence="1 2">
    <name type="scientific">Smallanthus sonchifolius</name>
    <dbReference type="NCBI Taxonomy" id="185202"/>
    <lineage>
        <taxon>Eukaryota</taxon>
        <taxon>Viridiplantae</taxon>
        <taxon>Streptophyta</taxon>
        <taxon>Embryophyta</taxon>
        <taxon>Tracheophyta</taxon>
        <taxon>Spermatophyta</taxon>
        <taxon>Magnoliopsida</taxon>
        <taxon>eudicotyledons</taxon>
        <taxon>Gunneridae</taxon>
        <taxon>Pentapetalae</taxon>
        <taxon>asterids</taxon>
        <taxon>campanulids</taxon>
        <taxon>Asterales</taxon>
        <taxon>Asteraceae</taxon>
        <taxon>Asteroideae</taxon>
        <taxon>Heliantheae alliance</taxon>
        <taxon>Millerieae</taxon>
        <taxon>Smallanthus</taxon>
    </lineage>
</organism>
<gene>
    <name evidence="1" type="ORF">L1987_14556</name>
</gene>
<name>A0ACB9J5F7_9ASTR</name>
<evidence type="ECO:0000313" key="2">
    <source>
        <dbReference type="Proteomes" id="UP001056120"/>
    </source>
</evidence>
<dbReference type="EMBL" id="CM042022">
    <property type="protein sequence ID" value="KAI3814908.1"/>
    <property type="molecule type" value="Genomic_DNA"/>
</dbReference>
<evidence type="ECO:0000313" key="1">
    <source>
        <dbReference type="EMBL" id="KAI3814908.1"/>
    </source>
</evidence>
<keyword evidence="2" id="KW-1185">Reference proteome</keyword>
<reference evidence="1 2" key="2">
    <citation type="journal article" date="2022" name="Mol. Ecol. Resour.">
        <title>The genomes of chicory, endive, great burdock and yacon provide insights into Asteraceae paleo-polyploidization history and plant inulin production.</title>
        <authorList>
            <person name="Fan W."/>
            <person name="Wang S."/>
            <person name="Wang H."/>
            <person name="Wang A."/>
            <person name="Jiang F."/>
            <person name="Liu H."/>
            <person name="Zhao H."/>
            <person name="Xu D."/>
            <person name="Zhang Y."/>
        </authorList>
    </citation>
    <scope>NUCLEOTIDE SEQUENCE [LARGE SCALE GENOMIC DNA]</scope>
    <source>
        <strain evidence="2">cv. Yunnan</strain>
        <tissue evidence="1">Leaves</tissue>
    </source>
</reference>
<proteinExistence type="predicted"/>
<reference evidence="2" key="1">
    <citation type="journal article" date="2022" name="Mol. Ecol. Resour.">
        <title>The genomes of chicory, endive, great burdock and yacon provide insights into Asteraceae palaeo-polyploidization history and plant inulin production.</title>
        <authorList>
            <person name="Fan W."/>
            <person name="Wang S."/>
            <person name="Wang H."/>
            <person name="Wang A."/>
            <person name="Jiang F."/>
            <person name="Liu H."/>
            <person name="Zhao H."/>
            <person name="Xu D."/>
            <person name="Zhang Y."/>
        </authorList>
    </citation>
    <scope>NUCLEOTIDE SEQUENCE [LARGE SCALE GENOMIC DNA]</scope>
    <source>
        <strain evidence="2">cv. Yunnan</strain>
    </source>
</reference>
<comment type="caution">
    <text evidence="1">The sequence shown here is derived from an EMBL/GenBank/DDBJ whole genome shotgun (WGS) entry which is preliminary data.</text>
</comment>